<evidence type="ECO:0000313" key="10">
    <source>
        <dbReference type="Proteomes" id="UP000663877"/>
    </source>
</evidence>
<organism evidence="7 10">
    <name type="scientific">Adineta steineri</name>
    <dbReference type="NCBI Taxonomy" id="433720"/>
    <lineage>
        <taxon>Eukaryota</taxon>
        <taxon>Metazoa</taxon>
        <taxon>Spiralia</taxon>
        <taxon>Gnathifera</taxon>
        <taxon>Rotifera</taxon>
        <taxon>Eurotatoria</taxon>
        <taxon>Bdelloidea</taxon>
        <taxon>Adinetida</taxon>
        <taxon>Adinetidae</taxon>
        <taxon>Adineta</taxon>
    </lineage>
</organism>
<evidence type="ECO:0000256" key="5">
    <source>
        <dbReference type="ARBA" id="ARBA00023052"/>
    </source>
</evidence>
<dbReference type="Gene3D" id="3.40.50.11610">
    <property type="entry name" value="Multifunctional 2-oxoglutarate metabolism enzyme, C-terminal domain"/>
    <property type="match status" value="1"/>
</dbReference>
<dbReference type="Pfam" id="PF02779">
    <property type="entry name" value="Transket_pyr"/>
    <property type="match status" value="1"/>
</dbReference>
<sequence length="920" mass="105199">MHLRIVQQRLAFIQNSFVRTYKHQTKIFGYNTQLKTIGNTKEIEKILCDYNQARQANPHVALLIDAYRKHGHRLAKIDPLGITVNTSIPELDNKLFTTDFHVENEHDARSLFGLSTEQSIPKTKDDWIRQLNDTYCQSISLECEYIESDIERLWIARRFEQLRSSPSISSDLQRRIYEQMRKCEAFDQFLQAKFPTLKRYSGEGAEGMMAFFDLAFQNSAQLNIENVIVCMPHRGRNNLLVCLLNYPAATMIRKIKGKNEFPKDVKTTGDVLSHLYTSTDLTYDGKTLHVSLIPNPSHLEANNPVAVGKTRACQLSLKEGHYADTEQDGGRHGDKALCIQVHGDASFAGQGIIPETFQLSHLPHYSIGGSIHLVTNNQIGYTTPQHLARSSRYCTDFAKVVNCPIIHVNGQCPQEIAQAVQLSCEYRDLFRKDIVVDLVCFRKHGHNELDDPTFTQPTMYKKVQDYYKQEQTSDQELDEKIKIFRNTLEEQFSIADKYQPKAPHLERQWSDMIQAKSTRAQWNTGLDGNLLKYIGVKSVLVPEEFQVHSTIARSHVQKRQQRIEAGNGLDWSTAESLAFGSLLLQNYNIRISGQDVGRGTFSQRHGMLVNQKNDDVYIPLNSMDSKQGFLEICNSILSEEAVLGFDYGFSIHDPKNLVIWEAQFGDFFNGAQIIIDTYISGGELKFLTQSGIVMLLPHGMDGAGPEHSSCHMERFLQMTDSKENGIDGDDINMQVVNPTTPAQYFHLLRRQMIRNFRKPLIVAAPKILLRHPDCISSLTDMTDGTHFLPVLTDNLSKIKINPEKIKRILFTSGKHYYTLNEERDKRKRDDLVIIRLEELCPFPADELRQEIKKYKNAKDFIWCQEEHRNQGAWTFIRPRFENIVGTHLKYAGRDVLGTPAVAIGEIHQQECAQLLKLAFD</sequence>
<comment type="caution">
    <text evidence="7">The sequence shown here is derived from an EMBL/GenBank/DDBJ whole genome shotgun (WGS) entry which is preliminary data.</text>
</comment>
<dbReference type="SMART" id="SM00861">
    <property type="entry name" value="Transket_pyr"/>
    <property type="match status" value="1"/>
</dbReference>
<dbReference type="EMBL" id="CAJNOM010000080">
    <property type="protein sequence ID" value="CAF1001856.1"/>
    <property type="molecule type" value="Genomic_DNA"/>
</dbReference>
<evidence type="ECO:0000256" key="1">
    <source>
        <dbReference type="ARBA" id="ARBA00001964"/>
    </source>
</evidence>
<evidence type="ECO:0000259" key="6">
    <source>
        <dbReference type="SMART" id="SM00861"/>
    </source>
</evidence>
<dbReference type="InterPro" id="IPR011603">
    <property type="entry name" value="2oxoglutarate_DH_E1"/>
</dbReference>
<evidence type="ECO:0000256" key="3">
    <source>
        <dbReference type="ARBA" id="ARBA00022946"/>
    </source>
</evidence>
<comment type="cofactor">
    <cofactor evidence="1">
        <name>thiamine diphosphate</name>
        <dbReference type="ChEBI" id="CHEBI:58937"/>
    </cofactor>
</comment>
<dbReference type="Proteomes" id="UP000663877">
    <property type="component" value="Unassembled WGS sequence"/>
</dbReference>
<dbReference type="Gene3D" id="3.40.50.12470">
    <property type="match status" value="1"/>
</dbReference>
<evidence type="ECO:0000256" key="4">
    <source>
        <dbReference type="ARBA" id="ARBA00023002"/>
    </source>
</evidence>
<dbReference type="PANTHER" id="PTHR23152:SF4">
    <property type="entry name" value="2-OXOADIPATE DEHYDROGENASE COMPLEX COMPONENT E1"/>
    <property type="match status" value="1"/>
</dbReference>
<keyword evidence="4" id="KW-0560">Oxidoreductase</keyword>
<dbReference type="NCBIfam" id="TIGR00239">
    <property type="entry name" value="2oxo_dh_E1"/>
    <property type="match status" value="1"/>
</dbReference>
<dbReference type="AlphaFoldDB" id="A0A813ZQY1"/>
<feature type="domain" description="Transketolase-like pyrimidine-binding" evidence="6">
    <location>
        <begin position="569"/>
        <end position="771"/>
    </location>
</feature>
<evidence type="ECO:0000313" key="8">
    <source>
        <dbReference type="EMBL" id="CAF1001856.1"/>
    </source>
</evidence>
<dbReference type="GO" id="GO:0016624">
    <property type="term" value="F:oxidoreductase activity, acting on the aldehyde or oxo group of donors, disulfide as acceptor"/>
    <property type="evidence" value="ECO:0007669"/>
    <property type="project" value="InterPro"/>
</dbReference>
<dbReference type="InterPro" id="IPR042179">
    <property type="entry name" value="KGD_C_sf"/>
</dbReference>
<proteinExistence type="inferred from homology"/>
<reference evidence="7" key="1">
    <citation type="submission" date="2021-02" db="EMBL/GenBank/DDBJ databases">
        <authorList>
            <person name="Nowell W R."/>
        </authorList>
    </citation>
    <scope>NUCLEOTIDE SEQUENCE</scope>
</reference>
<dbReference type="PIRSF" id="PIRSF000157">
    <property type="entry name" value="Oxoglu_dh_E1"/>
    <property type="match status" value="1"/>
</dbReference>
<dbReference type="Gene3D" id="1.10.287.1150">
    <property type="entry name" value="TPP helical domain"/>
    <property type="match status" value="1"/>
</dbReference>
<dbReference type="NCBIfam" id="NF006914">
    <property type="entry name" value="PRK09404.1"/>
    <property type="match status" value="1"/>
</dbReference>
<comment type="similarity">
    <text evidence="2">Belongs to the alpha-ketoglutarate dehydrogenase family.</text>
</comment>
<dbReference type="Pfam" id="PF00676">
    <property type="entry name" value="E1_dh"/>
    <property type="match status" value="1"/>
</dbReference>
<dbReference type="InterPro" id="IPR001017">
    <property type="entry name" value="DH_E1"/>
</dbReference>
<dbReference type="InterPro" id="IPR005475">
    <property type="entry name" value="Transketolase-like_Pyr-bd"/>
</dbReference>
<evidence type="ECO:0000313" key="7">
    <source>
        <dbReference type="EMBL" id="CAF0902032.1"/>
    </source>
</evidence>
<dbReference type="InterPro" id="IPR031717">
    <property type="entry name" value="ODO-1/KGD_C"/>
</dbReference>
<keyword evidence="3" id="KW-0809">Transit peptide</keyword>
<protein>
    <recommendedName>
        <fullName evidence="6">Transketolase-like pyrimidine-binding domain-containing protein</fullName>
    </recommendedName>
</protein>
<dbReference type="InterPro" id="IPR029061">
    <property type="entry name" value="THDP-binding"/>
</dbReference>
<gene>
    <name evidence="7" type="ORF">BJG266_LOCUS10526</name>
    <name evidence="8" type="ORF">QVE165_LOCUS14979</name>
</gene>
<name>A0A813ZQY1_9BILA</name>
<dbReference type="GO" id="GO:0030976">
    <property type="term" value="F:thiamine pyrophosphate binding"/>
    <property type="evidence" value="ECO:0007669"/>
    <property type="project" value="InterPro"/>
</dbReference>
<dbReference type="SUPFAM" id="SSF52518">
    <property type="entry name" value="Thiamin diphosphate-binding fold (THDP-binding)"/>
    <property type="match status" value="2"/>
</dbReference>
<dbReference type="CDD" id="cd02016">
    <property type="entry name" value="TPP_E1_OGDC_like"/>
    <property type="match status" value="1"/>
</dbReference>
<dbReference type="Proteomes" id="UP000663832">
    <property type="component" value="Unassembled WGS sequence"/>
</dbReference>
<evidence type="ECO:0000256" key="2">
    <source>
        <dbReference type="ARBA" id="ARBA00006936"/>
    </source>
</evidence>
<dbReference type="Gene3D" id="3.40.50.970">
    <property type="match status" value="1"/>
</dbReference>
<dbReference type="PANTHER" id="PTHR23152">
    <property type="entry name" value="2-OXOGLUTARATE DEHYDROGENASE"/>
    <property type="match status" value="1"/>
</dbReference>
<dbReference type="EMBL" id="CAJNOI010000037">
    <property type="protein sequence ID" value="CAF0902032.1"/>
    <property type="molecule type" value="Genomic_DNA"/>
</dbReference>
<accession>A0A813ZQY1</accession>
<dbReference type="OrthoDB" id="413077at2759"/>
<keyword evidence="9" id="KW-1185">Reference proteome</keyword>
<keyword evidence="5" id="KW-0786">Thiamine pyrophosphate</keyword>
<evidence type="ECO:0000313" key="9">
    <source>
        <dbReference type="Proteomes" id="UP000663832"/>
    </source>
</evidence>
<dbReference type="Pfam" id="PF16870">
    <property type="entry name" value="OxoGdeHyase_C"/>
    <property type="match status" value="1"/>
</dbReference>